<keyword evidence="4" id="KW-0378">Hydrolase</keyword>
<keyword evidence="3" id="KW-0732">Signal</keyword>
<organism evidence="6 7">
    <name type="scientific">Dioscorea cayennensis subsp. rotundata</name>
    <name type="common">White Guinea yam</name>
    <name type="synonym">Dioscorea rotundata</name>
    <dbReference type="NCBI Taxonomy" id="55577"/>
    <lineage>
        <taxon>Eukaryota</taxon>
        <taxon>Viridiplantae</taxon>
        <taxon>Streptophyta</taxon>
        <taxon>Embryophyta</taxon>
        <taxon>Tracheophyta</taxon>
        <taxon>Spermatophyta</taxon>
        <taxon>Magnoliopsida</taxon>
        <taxon>Liliopsida</taxon>
        <taxon>Dioscoreales</taxon>
        <taxon>Dioscoreaceae</taxon>
        <taxon>Dioscorea</taxon>
    </lineage>
</organism>
<sequence length="507" mass="57600">MIVLSNNKKMESPVRVIVFSLFFMLSIFPFSIAVRSFGNSYLHHHSSESLFSSDSSYEVKYFTQILDHFNFHPKSYDTFQQRYLVNDTHWGGAKEAAPIFVYTGNEGNITWFAQNTGFMFDIAPHFHALLVFIEHRYYGDSIPFGDTEVAYSNATTLGYLSSTQALADYATLIIDLKKNLTAEQSPVIVFGGSYGGMLAAWFRLKYPHVAIGALASSSPILQFDDIISPYAFNDVITKDYKSESESCYRTIKGSWKEIDEAFTRTGGLEELEKSFHICKDQVQNEWLRSWIQTAIVYAAMTDYPTESNFLQPLPAYPVRQMCKAIDDPKAGNNTFAKLYGAMNIYYNYSGTKPCLNLSDSIFHGMDGWYWQSCTEMILPTQGNNENSIFPASTYNYTSIASECKVENGVPPRPHWITTEFGGHDIKRVLKRFGSNIIFFNGLRDPWSAGGVLESISESIVAIVSAQGAHHVDLRFANNDDPKWLKDVREKEIQIMNKWLQEYYTVTN</sequence>
<dbReference type="Proteomes" id="UP001515500">
    <property type="component" value="Chromosome 10"/>
</dbReference>
<proteinExistence type="inferred from homology"/>
<dbReference type="GO" id="GO:0008239">
    <property type="term" value="F:dipeptidyl-peptidase activity"/>
    <property type="evidence" value="ECO:0007669"/>
    <property type="project" value="TreeGrafter"/>
</dbReference>
<reference evidence="7" key="1">
    <citation type="submission" date="2025-08" db="UniProtKB">
        <authorList>
            <consortium name="RefSeq"/>
        </authorList>
    </citation>
    <scope>IDENTIFICATION</scope>
</reference>
<dbReference type="GO" id="GO:0006508">
    <property type="term" value="P:proteolysis"/>
    <property type="evidence" value="ECO:0007669"/>
    <property type="project" value="UniProtKB-KW"/>
</dbReference>
<name>A0AB40C4W4_DIOCR</name>
<dbReference type="AlphaFoldDB" id="A0AB40C4W4"/>
<evidence type="ECO:0000256" key="5">
    <source>
        <dbReference type="ARBA" id="ARBA00023180"/>
    </source>
</evidence>
<protein>
    <submittedName>
        <fullName evidence="7">Lysosomal Pro-X carboxypeptidase-like</fullName>
    </submittedName>
</protein>
<dbReference type="InterPro" id="IPR042269">
    <property type="entry name" value="Ser_carbopepase_S28_SKS"/>
</dbReference>
<evidence type="ECO:0000256" key="3">
    <source>
        <dbReference type="ARBA" id="ARBA00022729"/>
    </source>
</evidence>
<dbReference type="PANTHER" id="PTHR11010">
    <property type="entry name" value="PROTEASE S28 PRO-X CARBOXYPEPTIDASE-RELATED"/>
    <property type="match status" value="1"/>
</dbReference>
<keyword evidence="6" id="KW-1185">Reference proteome</keyword>
<evidence type="ECO:0000313" key="7">
    <source>
        <dbReference type="RefSeq" id="XP_039134000.1"/>
    </source>
</evidence>
<dbReference type="Gene3D" id="3.40.50.1820">
    <property type="entry name" value="alpha/beta hydrolase"/>
    <property type="match status" value="1"/>
</dbReference>
<dbReference type="InterPro" id="IPR008758">
    <property type="entry name" value="Peptidase_S28"/>
</dbReference>
<dbReference type="Gene3D" id="1.20.120.980">
    <property type="entry name" value="Serine carboxypeptidase S28, SKS domain"/>
    <property type="match status" value="1"/>
</dbReference>
<dbReference type="RefSeq" id="XP_039134000.1">
    <property type="nucleotide sequence ID" value="XM_039278066.1"/>
</dbReference>
<dbReference type="GeneID" id="120270978"/>
<dbReference type="SUPFAM" id="SSF53474">
    <property type="entry name" value="alpha/beta-Hydrolases"/>
    <property type="match status" value="1"/>
</dbReference>
<dbReference type="Pfam" id="PF05577">
    <property type="entry name" value="Peptidase_S28"/>
    <property type="match status" value="1"/>
</dbReference>
<dbReference type="InterPro" id="IPR029058">
    <property type="entry name" value="AB_hydrolase_fold"/>
</dbReference>
<evidence type="ECO:0000256" key="1">
    <source>
        <dbReference type="ARBA" id="ARBA00011079"/>
    </source>
</evidence>
<keyword evidence="5" id="KW-0325">Glycoprotein</keyword>
<dbReference type="FunFam" id="1.20.120.980:FF:000001">
    <property type="entry name" value="Dipeptidyl peptidase 7"/>
    <property type="match status" value="1"/>
</dbReference>
<comment type="similarity">
    <text evidence="1">Belongs to the peptidase S28 family.</text>
</comment>
<dbReference type="PANTHER" id="PTHR11010:SF120">
    <property type="entry name" value="LYSOSOMAL PRO-X CARBOXYPEPTIDASE"/>
    <property type="match status" value="1"/>
</dbReference>
<evidence type="ECO:0000313" key="6">
    <source>
        <dbReference type="Proteomes" id="UP001515500"/>
    </source>
</evidence>
<evidence type="ECO:0000256" key="4">
    <source>
        <dbReference type="ARBA" id="ARBA00022801"/>
    </source>
</evidence>
<accession>A0AB40C4W4</accession>
<dbReference type="GO" id="GO:0070008">
    <property type="term" value="F:serine-type exopeptidase activity"/>
    <property type="evidence" value="ECO:0007669"/>
    <property type="project" value="InterPro"/>
</dbReference>
<keyword evidence="2" id="KW-0645">Protease</keyword>
<evidence type="ECO:0000256" key="2">
    <source>
        <dbReference type="ARBA" id="ARBA00022670"/>
    </source>
</evidence>
<gene>
    <name evidence="7" type="primary">LOC120270978</name>
</gene>